<feature type="transmembrane region" description="Helical" evidence="9">
    <location>
        <begin position="130"/>
        <end position="152"/>
    </location>
</feature>
<dbReference type="KEGG" id="rei:IE4771_PC00315"/>
<dbReference type="InterPro" id="IPR052157">
    <property type="entry name" value="BCAA_transport_permease"/>
</dbReference>
<gene>
    <name evidence="10" type="ORF">IE4771_PC00315</name>
</gene>
<feature type="transmembrane region" description="Helical" evidence="9">
    <location>
        <begin position="60"/>
        <end position="79"/>
    </location>
</feature>
<evidence type="ECO:0000256" key="4">
    <source>
        <dbReference type="ARBA" id="ARBA00022692"/>
    </source>
</evidence>
<feature type="transmembrane region" description="Helical" evidence="9">
    <location>
        <begin position="6"/>
        <end position="28"/>
    </location>
</feature>
<dbReference type="InterPro" id="IPR001851">
    <property type="entry name" value="ABC_transp_permease"/>
</dbReference>
<organism evidence="10 11">
    <name type="scientific">Rhizobium etli bv. mimosae str. IE4771</name>
    <dbReference type="NCBI Taxonomy" id="1432050"/>
    <lineage>
        <taxon>Bacteria</taxon>
        <taxon>Pseudomonadati</taxon>
        <taxon>Pseudomonadota</taxon>
        <taxon>Alphaproteobacteria</taxon>
        <taxon>Hyphomicrobiales</taxon>
        <taxon>Rhizobiaceae</taxon>
        <taxon>Rhizobium/Agrobacterium group</taxon>
        <taxon>Rhizobium</taxon>
    </lineage>
</organism>
<keyword evidence="6 9" id="KW-1133">Transmembrane helix</keyword>
<keyword evidence="7 9" id="KW-0472">Membrane</keyword>
<comment type="subcellular location">
    <subcellularLocation>
        <location evidence="1">Cell membrane</location>
        <topology evidence="1">Multi-pass membrane protein</topology>
    </subcellularLocation>
</comment>
<keyword evidence="4 9" id="KW-0812">Transmembrane</keyword>
<geneLocation type="plasmid" evidence="10 11">
    <name>pRetIE4771c</name>
</geneLocation>
<comment type="similarity">
    <text evidence="8">Belongs to the binding-protein-dependent transport system permease family. LivHM subfamily.</text>
</comment>
<dbReference type="CDD" id="cd06582">
    <property type="entry name" value="TM_PBP1_LivH_like"/>
    <property type="match status" value="1"/>
</dbReference>
<evidence type="ECO:0000256" key="3">
    <source>
        <dbReference type="ARBA" id="ARBA00022475"/>
    </source>
</evidence>
<keyword evidence="3" id="KW-1003">Cell membrane</keyword>
<accession>A0A060IEG9</accession>
<dbReference type="EMBL" id="CP006989">
    <property type="protein sequence ID" value="AIC30440.1"/>
    <property type="molecule type" value="Genomic_DNA"/>
</dbReference>
<evidence type="ECO:0000256" key="1">
    <source>
        <dbReference type="ARBA" id="ARBA00004651"/>
    </source>
</evidence>
<dbReference type="GO" id="GO:0006865">
    <property type="term" value="P:amino acid transport"/>
    <property type="evidence" value="ECO:0007669"/>
    <property type="project" value="UniProtKB-KW"/>
</dbReference>
<evidence type="ECO:0000256" key="9">
    <source>
        <dbReference type="SAM" id="Phobius"/>
    </source>
</evidence>
<feature type="transmembrane region" description="Helical" evidence="9">
    <location>
        <begin position="213"/>
        <end position="239"/>
    </location>
</feature>
<evidence type="ECO:0000256" key="5">
    <source>
        <dbReference type="ARBA" id="ARBA00022970"/>
    </source>
</evidence>
<name>A0A060IEG9_RHIET</name>
<dbReference type="HOGENOM" id="CLU_039929_2_1_5"/>
<dbReference type="PANTHER" id="PTHR11795:SF447">
    <property type="entry name" value="ABC TRANSPORTER PERMEASE PROTEIN"/>
    <property type="match status" value="1"/>
</dbReference>
<proteinExistence type="inferred from homology"/>
<evidence type="ECO:0000313" key="10">
    <source>
        <dbReference type="EMBL" id="AIC30440.1"/>
    </source>
</evidence>
<dbReference type="AlphaFoldDB" id="A0A060IEG9"/>
<evidence type="ECO:0000256" key="7">
    <source>
        <dbReference type="ARBA" id="ARBA00023136"/>
    </source>
</evidence>
<dbReference type="GO" id="GO:0005886">
    <property type="term" value="C:plasma membrane"/>
    <property type="evidence" value="ECO:0007669"/>
    <property type="project" value="UniProtKB-SubCell"/>
</dbReference>
<sequence length="277" mass="28904">MTLFLDIVSTAAILFIVAAGLLAIFGVLKIINFAHGAWLTIGAYCAVVVSGFGLNPWLAIPFAFLVGAILGGVAERFIVRPLYRRPLDAILATWGLGIVIGQLITLWFGRDVQFTPALLPGTFDLLGTGYSSYRLFAIVAALALGIGFTLLLDGTRLGLSARAVIMNETLARGLGIDTEKVRLATFMIGTGLAALAGVLLAPLTSVDPNMGVAWLTGAFMLVMVAGSSFAALAAACLIFGAAQVLVSIYFSPILGGITVAVLCAVTLRIRPKGFARA</sequence>
<evidence type="ECO:0000313" key="11">
    <source>
        <dbReference type="Proteomes" id="UP000027180"/>
    </source>
</evidence>
<feature type="transmembrane region" description="Helical" evidence="9">
    <location>
        <begin position="91"/>
        <end position="110"/>
    </location>
</feature>
<evidence type="ECO:0000256" key="2">
    <source>
        <dbReference type="ARBA" id="ARBA00022448"/>
    </source>
</evidence>
<dbReference type="Pfam" id="PF02653">
    <property type="entry name" value="BPD_transp_2"/>
    <property type="match status" value="1"/>
</dbReference>
<dbReference type="OrthoDB" id="9807115at2"/>
<keyword evidence="5" id="KW-0029">Amino-acid transport</keyword>
<evidence type="ECO:0000256" key="6">
    <source>
        <dbReference type="ARBA" id="ARBA00022989"/>
    </source>
</evidence>
<feature type="transmembrane region" description="Helical" evidence="9">
    <location>
        <begin position="35"/>
        <end position="54"/>
    </location>
</feature>
<dbReference type="RefSeq" id="WP_040141273.1">
    <property type="nucleotide sequence ID" value="NZ_CP006989.1"/>
</dbReference>
<feature type="transmembrane region" description="Helical" evidence="9">
    <location>
        <begin position="181"/>
        <end position="201"/>
    </location>
</feature>
<keyword evidence="2" id="KW-0813">Transport</keyword>
<dbReference type="GO" id="GO:0022857">
    <property type="term" value="F:transmembrane transporter activity"/>
    <property type="evidence" value="ECO:0007669"/>
    <property type="project" value="InterPro"/>
</dbReference>
<feature type="transmembrane region" description="Helical" evidence="9">
    <location>
        <begin position="246"/>
        <end position="269"/>
    </location>
</feature>
<protein>
    <submittedName>
        <fullName evidence="10">Branched-chain amino acid ABC transporter permease protein</fullName>
    </submittedName>
</protein>
<keyword evidence="10" id="KW-0614">Plasmid</keyword>
<dbReference type="Proteomes" id="UP000027180">
    <property type="component" value="Plasmid pRetIE4771c"/>
</dbReference>
<dbReference type="PANTHER" id="PTHR11795">
    <property type="entry name" value="BRANCHED-CHAIN AMINO ACID TRANSPORT SYSTEM PERMEASE PROTEIN LIVH"/>
    <property type="match status" value="1"/>
</dbReference>
<evidence type="ECO:0000256" key="8">
    <source>
        <dbReference type="ARBA" id="ARBA00037998"/>
    </source>
</evidence>
<reference evidence="10 11" key="1">
    <citation type="submission" date="2013-12" db="EMBL/GenBank/DDBJ databases">
        <title>Complete genome sequence of Rhizobium etli bv. mimosae IE4771.</title>
        <authorList>
            <person name="Bustos P."/>
            <person name="Santamaria R.I."/>
            <person name="Lozano L."/>
            <person name="Ormeno-Orrillo E."/>
            <person name="Rogel M.A."/>
            <person name="Romero D."/>
            <person name="Cevallos M.A."/>
            <person name="Martinez-Romero E."/>
            <person name="Gonzalez V."/>
        </authorList>
    </citation>
    <scope>NUCLEOTIDE SEQUENCE [LARGE SCALE GENOMIC DNA]</scope>
    <source>
        <strain evidence="10 11">IE4771</strain>
        <plasmid evidence="11">Plasmid pRetIE4771c</plasmid>
    </source>
</reference>